<dbReference type="EMBL" id="CP041969">
    <property type="protein sequence ID" value="QMV41376.1"/>
    <property type="molecule type" value="Genomic_DNA"/>
</dbReference>
<organism evidence="3 4">
    <name type="scientific">Cohnella cholangitidis</name>
    <dbReference type="NCBI Taxonomy" id="2598458"/>
    <lineage>
        <taxon>Bacteria</taxon>
        <taxon>Bacillati</taxon>
        <taxon>Bacillota</taxon>
        <taxon>Bacilli</taxon>
        <taxon>Bacillales</taxon>
        <taxon>Paenibacillaceae</taxon>
        <taxon>Cohnella</taxon>
    </lineage>
</organism>
<dbReference type="RefSeq" id="WP_182302736.1">
    <property type="nucleotide sequence ID" value="NZ_CP041969.1"/>
</dbReference>
<feature type="transmembrane region" description="Helical" evidence="1">
    <location>
        <begin position="252"/>
        <end position="274"/>
    </location>
</feature>
<dbReference type="Gene3D" id="2.60.120.260">
    <property type="entry name" value="Galactose-binding domain-like"/>
    <property type="match status" value="1"/>
</dbReference>
<protein>
    <submittedName>
        <fullName evidence="3">VanZ family protein</fullName>
    </submittedName>
</protein>
<dbReference type="AlphaFoldDB" id="A0A7G5BWP2"/>
<accession>A0A7G5BWP2</accession>
<evidence type="ECO:0000313" key="4">
    <source>
        <dbReference type="Proteomes" id="UP000515679"/>
    </source>
</evidence>
<evidence type="ECO:0000313" key="3">
    <source>
        <dbReference type="EMBL" id="QMV41376.1"/>
    </source>
</evidence>
<keyword evidence="1" id="KW-1133">Transmembrane helix</keyword>
<reference evidence="3 4" key="1">
    <citation type="submission" date="2019-07" db="EMBL/GenBank/DDBJ databases">
        <authorList>
            <person name="Kim J.K."/>
            <person name="Cheong H.-M."/>
            <person name="Choi Y."/>
            <person name="Hwang K.J."/>
            <person name="Lee S."/>
            <person name="Choi C."/>
        </authorList>
    </citation>
    <scope>NUCLEOTIDE SEQUENCE [LARGE SCALE GENOMIC DNA]</scope>
    <source>
        <strain evidence="3 4">KS 22</strain>
    </source>
</reference>
<keyword evidence="1" id="KW-0812">Transmembrane</keyword>
<keyword evidence="1" id="KW-0472">Membrane</keyword>
<feature type="transmembrane region" description="Helical" evidence="1">
    <location>
        <begin position="226"/>
        <end position="245"/>
    </location>
</feature>
<evidence type="ECO:0000256" key="1">
    <source>
        <dbReference type="SAM" id="Phobius"/>
    </source>
</evidence>
<name>A0A7G5BWP2_9BACL</name>
<dbReference type="Proteomes" id="UP000515679">
    <property type="component" value="Chromosome"/>
</dbReference>
<sequence>MTTTSRKERFGTRDGRMSARWNWRHLVFVFFAVAVCASSFALSGIQGEKTASLIYSNEGLMRAAARWIPDNLEIRYRGEIVHNREMTIPDPAYSGGSMSYTSSPNAEISLKFTGGKVEWAGYTGPHGGIVQVLVDGKPVSTVDLFAFESEIKPLFVTPDFAPGEHVLVLRALEERNANSQGNAIHLDYFDIRQGERTARIENEDREHVRYDHANDYYYYPFLLRKLAHFLLFAGMTASLMIIASWTGIRRRWLGCIPVALGLWAIADEAHQWFVPDRHPSWFDVGVDMVGVASGLAVFALINRLAKRRKS</sequence>
<dbReference type="InterPro" id="IPR006976">
    <property type="entry name" value="VanZ-like"/>
</dbReference>
<evidence type="ECO:0000259" key="2">
    <source>
        <dbReference type="Pfam" id="PF04892"/>
    </source>
</evidence>
<dbReference type="KEGG" id="cchl:FPL14_09365"/>
<keyword evidence="4" id="KW-1185">Reference proteome</keyword>
<feature type="domain" description="VanZ-like" evidence="2">
    <location>
        <begin position="212"/>
        <end position="301"/>
    </location>
</feature>
<proteinExistence type="predicted"/>
<dbReference type="NCBIfam" id="NF037970">
    <property type="entry name" value="vanZ_1"/>
    <property type="match status" value="1"/>
</dbReference>
<gene>
    <name evidence="3" type="ORF">FPL14_09365</name>
</gene>
<dbReference type="Pfam" id="PF04892">
    <property type="entry name" value="VanZ"/>
    <property type="match status" value="1"/>
</dbReference>
<feature type="transmembrane region" description="Helical" evidence="1">
    <location>
        <begin position="280"/>
        <end position="301"/>
    </location>
</feature>